<evidence type="ECO:0000259" key="1">
    <source>
        <dbReference type="SMART" id="SM01321"/>
    </source>
</evidence>
<dbReference type="Pfam" id="PF01797">
    <property type="entry name" value="Y1_Tnp"/>
    <property type="match status" value="1"/>
</dbReference>
<dbReference type="InterPro" id="IPR036515">
    <property type="entry name" value="Transposase_17_sf"/>
</dbReference>
<feature type="domain" description="Transposase IS200-like" evidence="1">
    <location>
        <begin position="5"/>
        <end position="118"/>
    </location>
</feature>
<keyword evidence="3" id="KW-1185">Reference proteome</keyword>
<proteinExistence type="predicted"/>
<evidence type="ECO:0000313" key="2">
    <source>
        <dbReference type="EMBL" id="QMW03742.1"/>
    </source>
</evidence>
<evidence type="ECO:0000313" key="3">
    <source>
        <dbReference type="Proteomes" id="UP000515369"/>
    </source>
</evidence>
<dbReference type="GO" id="GO:0003677">
    <property type="term" value="F:DNA binding"/>
    <property type="evidence" value="ECO:0007669"/>
    <property type="project" value="InterPro"/>
</dbReference>
<dbReference type="Gene3D" id="3.30.70.1290">
    <property type="entry name" value="Transposase IS200-like"/>
    <property type="match status" value="1"/>
</dbReference>
<organism evidence="2 3">
    <name type="scientific">Spirosoma foliorum</name>
    <dbReference type="NCBI Taxonomy" id="2710596"/>
    <lineage>
        <taxon>Bacteria</taxon>
        <taxon>Pseudomonadati</taxon>
        <taxon>Bacteroidota</taxon>
        <taxon>Cytophagia</taxon>
        <taxon>Cytophagales</taxon>
        <taxon>Cytophagaceae</taxon>
        <taxon>Spirosoma</taxon>
    </lineage>
</organism>
<dbReference type="PANTHER" id="PTHR33360">
    <property type="entry name" value="TRANSPOSASE FOR INSERTION SEQUENCE ELEMENT IS200"/>
    <property type="match status" value="1"/>
</dbReference>
<accession>A0A7G5GY00</accession>
<reference evidence="2 3" key="1">
    <citation type="submission" date="2020-07" db="EMBL/GenBank/DDBJ databases">
        <title>Spirosoma foliorum sp. nov., isolated from the leaves on the Nejang mountain Korea, Republic of.</title>
        <authorList>
            <person name="Ho H."/>
            <person name="Lee Y.-J."/>
            <person name="Nurcahyanto D.-A."/>
            <person name="Kim S.-G."/>
        </authorList>
    </citation>
    <scope>NUCLEOTIDE SEQUENCE [LARGE SCALE GENOMIC DNA]</scope>
    <source>
        <strain evidence="2 3">PL0136</strain>
    </source>
</reference>
<dbReference type="SUPFAM" id="SSF143422">
    <property type="entry name" value="Transposase IS200-like"/>
    <property type="match status" value="1"/>
</dbReference>
<dbReference type="EMBL" id="CP059732">
    <property type="protein sequence ID" value="QMW03742.1"/>
    <property type="molecule type" value="Genomic_DNA"/>
</dbReference>
<dbReference type="RefSeq" id="WP_182460999.1">
    <property type="nucleotide sequence ID" value="NZ_CP059732.1"/>
</dbReference>
<dbReference type="SMART" id="SM01321">
    <property type="entry name" value="Y1_Tnp"/>
    <property type="match status" value="1"/>
</dbReference>
<protein>
    <submittedName>
        <fullName evidence="2">IS200/IS605 family transposase</fullName>
    </submittedName>
</protein>
<dbReference type="AlphaFoldDB" id="A0A7G5GY00"/>
<dbReference type="KEGG" id="sfol:H3H32_01950"/>
<name>A0A7G5GY00_9BACT</name>
<dbReference type="GO" id="GO:0006313">
    <property type="term" value="P:DNA transposition"/>
    <property type="evidence" value="ECO:0007669"/>
    <property type="project" value="InterPro"/>
</dbReference>
<dbReference type="InterPro" id="IPR002686">
    <property type="entry name" value="Transposase_17"/>
</dbReference>
<dbReference type="NCBIfam" id="NF033573">
    <property type="entry name" value="transpos_IS200"/>
    <property type="match status" value="1"/>
</dbReference>
<sequence length="152" mass="17831">MPNTYTQLYVQIVFAVKGRQNLISSEHKNDLHSYITAIVQNRGAKLLAIHCMPDHAHLFIGFGPTLTISDLVRDVKASSSGFIKEKGWSQKFAWQEGYGAFTYGQSQVKDVIQYVLNQEEHHRKRTFREEYLTFLKRFEVPYEPKYIFDFYE</sequence>
<dbReference type="PANTHER" id="PTHR33360:SF2">
    <property type="entry name" value="TRANSPOSASE FOR INSERTION SEQUENCE ELEMENT IS200"/>
    <property type="match status" value="1"/>
</dbReference>
<gene>
    <name evidence="2" type="primary">tnpA</name>
    <name evidence="2" type="ORF">H3H32_01950</name>
</gene>
<dbReference type="GO" id="GO:0004803">
    <property type="term" value="F:transposase activity"/>
    <property type="evidence" value="ECO:0007669"/>
    <property type="project" value="InterPro"/>
</dbReference>
<dbReference type="Proteomes" id="UP000515369">
    <property type="component" value="Chromosome"/>
</dbReference>